<dbReference type="Gene3D" id="2.70.98.90">
    <property type="match status" value="1"/>
</dbReference>
<dbReference type="NCBIfam" id="NF002352">
    <property type="entry name" value="PRK01318.1-3"/>
    <property type="match status" value="1"/>
</dbReference>
<dbReference type="HAMAP" id="MF_01810">
    <property type="entry name" value="YidC_type1"/>
    <property type="match status" value="1"/>
</dbReference>
<comment type="caution">
    <text evidence="16">The sequence shown here is derived from an EMBL/GenBank/DDBJ whole genome shotgun (WGS) entry which is preliminary data.</text>
</comment>
<evidence type="ECO:0000256" key="2">
    <source>
        <dbReference type="ARBA" id="ARBA00010527"/>
    </source>
</evidence>
<feature type="transmembrane region" description="Helical" evidence="13">
    <location>
        <begin position="505"/>
        <end position="527"/>
    </location>
</feature>
<evidence type="ECO:0000256" key="5">
    <source>
        <dbReference type="ARBA" id="ARBA00022475"/>
    </source>
</evidence>
<keyword evidence="17" id="KW-1185">Reference proteome</keyword>
<dbReference type="PRINTS" id="PR00701">
    <property type="entry name" value="60KDINNERMP"/>
</dbReference>
<dbReference type="Pfam" id="PF02096">
    <property type="entry name" value="60KD_IMP"/>
    <property type="match status" value="1"/>
</dbReference>
<comment type="subunit">
    <text evidence="13">Interacts with the Sec translocase complex via SecD. Specifically interacts with transmembrane segments of nascent integral membrane proteins during membrane integration.</text>
</comment>
<reference evidence="17" key="1">
    <citation type="journal article" date="2019" name="Int. J. Syst. Evol. Microbiol.">
        <title>The Global Catalogue of Microorganisms (GCM) 10K type strain sequencing project: providing services to taxonomists for standard genome sequencing and annotation.</title>
        <authorList>
            <consortium name="The Broad Institute Genomics Platform"/>
            <consortium name="The Broad Institute Genome Sequencing Center for Infectious Disease"/>
            <person name="Wu L."/>
            <person name="Ma J."/>
        </authorList>
    </citation>
    <scope>NUCLEOTIDE SEQUENCE [LARGE SCALE GENOMIC DNA]</scope>
    <source>
        <strain evidence="17">CGMCC 1.8859</strain>
    </source>
</reference>
<evidence type="ECO:0000256" key="3">
    <source>
        <dbReference type="ARBA" id="ARBA00015325"/>
    </source>
</evidence>
<evidence type="ECO:0000256" key="11">
    <source>
        <dbReference type="ARBA" id="ARBA00033245"/>
    </source>
</evidence>
<dbReference type="InterPro" id="IPR028055">
    <property type="entry name" value="YidC/Oxa/ALB_C"/>
</dbReference>
<dbReference type="InterPro" id="IPR047196">
    <property type="entry name" value="YidC_ALB_C"/>
</dbReference>
<comment type="function">
    <text evidence="13">Required for the insertion and/or proper folding and/or complex formation of integral membrane proteins into the membrane. Involved in integration of membrane proteins that insert both dependently and independently of the Sec translocase complex, as well as at least some lipoproteins. Aids folding of multispanning membrane proteins.</text>
</comment>
<keyword evidence="4 13" id="KW-0813">Transport</keyword>
<dbReference type="PANTHER" id="PTHR12428">
    <property type="entry name" value="OXA1"/>
    <property type="match status" value="1"/>
</dbReference>
<evidence type="ECO:0000256" key="13">
    <source>
        <dbReference type="HAMAP-Rule" id="MF_01810"/>
    </source>
</evidence>
<dbReference type="PRINTS" id="PR01900">
    <property type="entry name" value="YIDCPROTEIN"/>
</dbReference>
<feature type="domain" description="Membrane insertase YidC/Oxa/ALB C-terminal" evidence="14">
    <location>
        <begin position="363"/>
        <end position="541"/>
    </location>
</feature>
<dbReference type="NCBIfam" id="TIGR03593">
    <property type="entry name" value="yidC_nterm"/>
    <property type="match status" value="1"/>
</dbReference>
<evidence type="ECO:0000313" key="16">
    <source>
        <dbReference type="EMBL" id="GGP23891.1"/>
    </source>
</evidence>
<evidence type="ECO:0000256" key="10">
    <source>
        <dbReference type="ARBA" id="ARBA00023186"/>
    </source>
</evidence>
<feature type="domain" description="Membrane insertase YidC N-terminal" evidence="15">
    <location>
        <begin position="65"/>
        <end position="352"/>
    </location>
</feature>
<dbReference type="PANTHER" id="PTHR12428:SF65">
    <property type="entry name" value="CYTOCHROME C OXIDASE ASSEMBLY PROTEIN COX18, MITOCHONDRIAL"/>
    <property type="match status" value="1"/>
</dbReference>
<comment type="subcellular location">
    <subcellularLocation>
        <location evidence="1">Cell inner membrane</location>
        <topology evidence="1">Multi-pass membrane protein</topology>
    </subcellularLocation>
    <subcellularLocation>
        <location evidence="13">Cell membrane</location>
        <topology evidence="13">Multi-pass membrane protein</topology>
    </subcellularLocation>
</comment>
<evidence type="ECO:0000256" key="7">
    <source>
        <dbReference type="ARBA" id="ARBA00022927"/>
    </source>
</evidence>
<dbReference type="Pfam" id="PF14849">
    <property type="entry name" value="YidC_periplas"/>
    <property type="match status" value="1"/>
</dbReference>
<dbReference type="InterPro" id="IPR038221">
    <property type="entry name" value="YidC_periplasmic_sf"/>
</dbReference>
<sequence length="552" mass="60979">MDTRRLILFIAISFGILFFWQKWVDKRYPHAQTAEQTATASGSAAAPAAPGAAPQDAAALAKGQRVKVTTDLFAAEIDTDGADLRQLQLLKHGAQGDASQPFTLLQDSGAHTYVAQTGLIGTGMPNHKSMFTASQAAYTLADGQNKVDVRLESTGPDGVKVAKIYTFTRGSYIINVTYEITNGGTAPVTTSAYFRLLRDGKPADQSTGPSMFGGAHTFTGPAVYTDEGKFQKVEFSKIDKGEANYVQSAKDGWIAMIQHYFASAWILSPFDQPSACGATACRYELKKLPDGLYSAGAIVDLPAIPAGGKKDLTVQLYAGPQETAIIDHVAPGFDLIKDYGIFTVFSKPIFWLLDHIHKIVGNWGWSIIILTMLIKALFYPLASKSYRSMAKMRKLAPRLEALKERHGDDRMKFQQATMELYKNEKVNPLGGCLPMLVQIPIFISLYWALLAAVELRQAPWILWIHDLSVKDPYYVLPVLMTVSMYVQTLLSPPPPDPMQAKMMKIMPLIFSVFFFFFPAGLVIYWVVNNCLSIAQQWYITRSINKQDPVQTA</sequence>
<evidence type="ECO:0000256" key="12">
    <source>
        <dbReference type="ARBA" id="ARBA00033342"/>
    </source>
</evidence>
<keyword evidence="5 13" id="KW-1003">Cell membrane</keyword>
<evidence type="ECO:0000259" key="14">
    <source>
        <dbReference type="Pfam" id="PF02096"/>
    </source>
</evidence>
<feature type="transmembrane region" description="Helical" evidence="13">
    <location>
        <begin position="432"/>
        <end position="453"/>
    </location>
</feature>
<name>A0ABQ2PES8_9NEIS</name>
<dbReference type="EMBL" id="BMLX01000008">
    <property type="protein sequence ID" value="GGP23891.1"/>
    <property type="molecule type" value="Genomic_DNA"/>
</dbReference>
<evidence type="ECO:0000313" key="17">
    <source>
        <dbReference type="Proteomes" id="UP000637267"/>
    </source>
</evidence>
<dbReference type="Proteomes" id="UP000637267">
    <property type="component" value="Unassembled WGS sequence"/>
</dbReference>
<feature type="transmembrane region" description="Helical" evidence="13">
    <location>
        <begin position="7"/>
        <end position="24"/>
    </location>
</feature>
<evidence type="ECO:0000256" key="4">
    <source>
        <dbReference type="ARBA" id="ARBA00022448"/>
    </source>
</evidence>
<feature type="transmembrane region" description="Helical" evidence="13">
    <location>
        <begin position="363"/>
        <end position="382"/>
    </location>
</feature>
<dbReference type="RefSeq" id="WP_188706743.1">
    <property type="nucleotide sequence ID" value="NZ_BMLX01000008.1"/>
</dbReference>
<keyword evidence="6 13" id="KW-0812">Transmembrane</keyword>
<evidence type="ECO:0000256" key="1">
    <source>
        <dbReference type="ARBA" id="ARBA00004429"/>
    </source>
</evidence>
<comment type="similarity">
    <text evidence="2 13">Belongs to the OXA1/ALB3/YidC family. Type 1 subfamily.</text>
</comment>
<evidence type="ECO:0000256" key="6">
    <source>
        <dbReference type="ARBA" id="ARBA00022692"/>
    </source>
</evidence>
<evidence type="ECO:0000256" key="9">
    <source>
        <dbReference type="ARBA" id="ARBA00023136"/>
    </source>
</evidence>
<gene>
    <name evidence="13 16" type="primary">yidC</name>
    <name evidence="16" type="ORF">GCM10010970_38910</name>
</gene>
<proteinExistence type="inferred from homology"/>
<keyword evidence="7 13" id="KW-0653">Protein transport</keyword>
<accession>A0ABQ2PES8</accession>
<evidence type="ECO:0000256" key="8">
    <source>
        <dbReference type="ARBA" id="ARBA00022989"/>
    </source>
</evidence>
<dbReference type="CDD" id="cd19961">
    <property type="entry name" value="EcYidC-like_peri"/>
    <property type="match status" value="1"/>
</dbReference>
<keyword evidence="9 13" id="KW-0472">Membrane</keyword>
<protein>
    <recommendedName>
        <fullName evidence="3 13">Membrane protein insertase YidC</fullName>
    </recommendedName>
    <alternativeName>
        <fullName evidence="12 13">Foldase YidC</fullName>
    </alternativeName>
    <alternativeName>
        <fullName evidence="11 13">Membrane integrase YidC</fullName>
    </alternativeName>
    <alternativeName>
        <fullName evidence="13">Membrane protein YidC</fullName>
    </alternativeName>
</protein>
<keyword evidence="10 13" id="KW-0143">Chaperone</keyword>
<dbReference type="CDD" id="cd20070">
    <property type="entry name" value="5TM_YidC_Alb3"/>
    <property type="match status" value="1"/>
</dbReference>
<dbReference type="InterPro" id="IPR028053">
    <property type="entry name" value="Membr_insert_YidC_N"/>
</dbReference>
<dbReference type="InterPro" id="IPR001708">
    <property type="entry name" value="YidC/ALB3/OXA1/COX18"/>
</dbReference>
<evidence type="ECO:0000259" key="15">
    <source>
        <dbReference type="Pfam" id="PF14849"/>
    </source>
</evidence>
<dbReference type="NCBIfam" id="TIGR03592">
    <property type="entry name" value="yidC_oxa1_cterm"/>
    <property type="match status" value="1"/>
</dbReference>
<organism evidence="16 17">
    <name type="scientific">Silvimonas iriomotensis</name>
    <dbReference type="NCBI Taxonomy" id="449662"/>
    <lineage>
        <taxon>Bacteria</taxon>
        <taxon>Pseudomonadati</taxon>
        <taxon>Pseudomonadota</taxon>
        <taxon>Betaproteobacteria</taxon>
        <taxon>Neisseriales</taxon>
        <taxon>Chitinibacteraceae</taxon>
        <taxon>Silvimonas</taxon>
    </lineage>
</organism>
<keyword evidence="8 13" id="KW-1133">Transmembrane helix</keyword>
<dbReference type="InterPro" id="IPR019998">
    <property type="entry name" value="Membr_insert_YidC"/>
</dbReference>